<dbReference type="KEGG" id="jcu:105628326"/>
<feature type="domain" description="FAS1" evidence="9">
    <location>
        <begin position="59"/>
        <end position="203"/>
    </location>
</feature>
<dbReference type="Proteomes" id="UP000027138">
    <property type="component" value="Unassembled WGS sequence"/>
</dbReference>
<dbReference type="AlphaFoldDB" id="A0A067L6H8"/>
<evidence type="ECO:0000256" key="1">
    <source>
        <dbReference type="ARBA" id="ARBA00004609"/>
    </source>
</evidence>
<evidence type="ECO:0000256" key="5">
    <source>
        <dbReference type="ARBA" id="ARBA00022729"/>
    </source>
</evidence>
<name>A0A067L6H8_JATCU</name>
<feature type="signal peptide" evidence="8">
    <location>
        <begin position="1"/>
        <end position="23"/>
    </location>
</feature>
<sequence>MKQQSVFSFSFFLLFLHCTKTLSQSLATAPTPLVAPVQAPPPLPPPPPPVAQVPILPGPIDVAKILQRAGHYSIFVRLLKETDSEYELKVELNHTHNGITIFAPTDSAFSGLKTGTLNDLNDGGKVKLVKFHIAPIYISNITQFETVSNPIKTQAGKGGRFSLNVTTTGNIVNITTGVTNTTISGIVYNDNYQLAIYQIDQVLQPMDLFAPNKLPPTPASASAPAPLVVAPPPEKPKNITIPAVEAPDVPIDDVSRAVSFCLHGYNVVILAVSTTIVAAMF</sequence>
<evidence type="ECO:0000313" key="11">
    <source>
        <dbReference type="Proteomes" id="UP000027138"/>
    </source>
</evidence>
<dbReference type="EMBL" id="KK914256">
    <property type="protein sequence ID" value="KDP44076.1"/>
    <property type="molecule type" value="Genomic_DNA"/>
</dbReference>
<dbReference type="SUPFAM" id="SSF82153">
    <property type="entry name" value="FAS1 domain"/>
    <property type="match status" value="1"/>
</dbReference>
<evidence type="ECO:0000256" key="7">
    <source>
        <dbReference type="ARBA" id="ARBA00024686"/>
    </source>
</evidence>
<keyword evidence="4" id="KW-0336">GPI-anchor</keyword>
<keyword evidence="4" id="KW-0325">Glycoprotein</keyword>
<protein>
    <recommendedName>
        <fullName evidence="9">FAS1 domain-containing protein</fullName>
    </recommendedName>
</protein>
<dbReference type="GO" id="GO:0009834">
    <property type="term" value="P:plant-type secondary cell wall biogenesis"/>
    <property type="evidence" value="ECO:0007669"/>
    <property type="project" value="TreeGrafter"/>
</dbReference>
<dbReference type="PROSITE" id="PS50213">
    <property type="entry name" value="FAS1"/>
    <property type="match status" value="1"/>
</dbReference>
<dbReference type="GO" id="GO:0005886">
    <property type="term" value="C:plasma membrane"/>
    <property type="evidence" value="ECO:0007669"/>
    <property type="project" value="UniProtKB-SubCell"/>
</dbReference>
<accession>A0A067L6H8</accession>
<organism evidence="10 11">
    <name type="scientific">Jatropha curcas</name>
    <name type="common">Barbados nut</name>
    <dbReference type="NCBI Taxonomy" id="180498"/>
    <lineage>
        <taxon>Eukaryota</taxon>
        <taxon>Viridiplantae</taxon>
        <taxon>Streptophyta</taxon>
        <taxon>Embryophyta</taxon>
        <taxon>Tracheophyta</taxon>
        <taxon>Spermatophyta</taxon>
        <taxon>Magnoliopsida</taxon>
        <taxon>eudicotyledons</taxon>
        <taxon>Gunneridae</taxon>
        <taxon>Pentapetalae</taxon>
        <taxon>rosids</taxon>
        <taxon>fabids</taxon>
        <taxon>Malpighiales</taxon>
        <taxon>Euphorbiaceae</taxon>
        <taxon>Crotonoideae</taxon>
        <taxon>Jatropheae</taxon>
        <taxon>Jatropha</taxon>
    </lineage>
</organism>
<comment type="similarity">
    <text evidence="2">Belongs to the fasciclin-like AGP family.</text>
</comment>
<comment type="subcellular location">
    <subcellularLocation>
        <location evidence="1">Cell membrane</location>
        <topology evidence="1">Lipid-anchor</topology>
        <topology evidence="1">GPI-anchor</topology>
    </subcellularLocation>
</comment>
<keyword evidence="3" id="KW-1003">Cell membrane</keyword>
<evidence type="ECO:0000256" key="8">
    <source>
        <dbReference type="SAM" id="SignalP"/>
    </source>
</evidence>
<keyword evidence="4" id="KW-0449">Lipoprotein</keyword>
<evidence type="ECO:0000256" key="6">
    <source>
        <dbReference type="ARBA" id="ARBA00023136"/>
    </source>
</evidence>
<dbReference type="InterPro" id="IPR036378">
    <property type="entry name" value="FAS1_dom_sf"/>
</dbReference>
<dbReference type="PANTHER" id="PTHR32077:SF63">
    <property type="entry name" value="FAS1 DOMAIN-CONTAINING PROTEIN"/>
    <property type="match status" value="1"/>
</dbReference>
<dbReference type="SMART" id="SM00554">
    <property type="entry name" value="FAS1"/>
    <property type="match status" value="1"/>
</dbReference>
<reference evidence="10 11" key="1">
    <citation type="journal article" date="2014" name="PLoS ONE">
        <title>Global Analysis of Gene Expression Profiles in Physic Nut (Jatropha curcas L.) Seedlings Exposed to Salt Stress.</title>
        <authorList>
            <person name="Zhang L."/>
            <person name="Zhang C."/>
            <person name="Wu P."/>
            <person name="Chen Y."/>
            <person name="Li M."/>
            <person name="Jiang H."/>
            <person name="Wu G."/>
        </authorList>
    </citation>
    <scope>NUCLEOTIDE SEQUENCE [LARGE SCALE GENOMIC DNA]</scope>
    <source>
        <strain evidence="11">cv. GZQX0401</strain>
        <tissue evidence="10">Young leaves</tissue>
    </source>
</reference>
<keyword evidence="11" id="KW-1185">Reference proteome</keyword>
<dbReference type="OrthoDB" id="850045at2759"/>
<keyword evidence="6" id="KW-0472">Membrane</keyword>
<comment type="function">
    <text evidence="7">May be a cell surface adhesion protein.</text>
</comment>
<keyword evidence="5 8" id="KW-0732">Signal</keyword>
<evidence type="ECO:0000259" key="9">
    <source>
        <dbReference type="PROSITE" id="PS50213"/>
    </source>
</evidence>
<dbReference type="InterPro" id="IPR045003">
    <property type="entry name" value="FLA_A"/>
</dbReference>
<dbReference type="GO" id="GO:0098552">
    <property type="term" value="C:side of membrane"/>
    <property type="evidence" value="ECO:0007669"/>
    <property type="project" value="UniProtKB-KW"/>
</dbReference>
<dbReference type="InterPro" id="IPR000782">
    <property type="entry name" value="FAS1_domain"/>
</dbReference>
<dbReference type="PANTHER" id="PTHR32077">
    <property type="entry name" value="FASCICLIN-LIKE ARABINOGALACTAN PROTEIN"/>
    <property type="match status" value="1"/>
</dbReference>
<proteinExistence type="inferred from homology"/>
<evidence type="ECO:0000313" key="10">
    <source>
        <dbReference type="EMBL" id="KDP44076.1"/>
    </source>
</evidence>
<evidence type="ECO:0000256" key="4">
    <source>
        <dbReference type="ARBA" id="ARBA00022622"/>
    </source>
</evidence>
<feature type="chain" id="PRO_5001640227" description="FAS1 domain-containing protein" evidence="8">
    <location>
        <begin position="24"/>
        <end position="281"/>
    </location>
</feature>
<dbReference type="STRING" id="180498.A0A067L6H8"/>
<evidence type="ECO:0000256" key="3">
    <source>
        <dbReference type="ARBA" id="ARBA00022475"/>
    </source>
</evidence>
<evidence type="ECO:0000256" key="2">
    <source>
        <dbReference type="ARBA" id="ARBA00007843"/>
    </source>
</evidence>
<dbReference type="Gene3D" id="2.30.180.10">
    <property type="entry name" value="FAS1 domain"/>
    <property type="match status" value="1"/>
</dbReference>
<gene>
    <name evidence="10" type="ORF">JCGZ_05543</name>
</gene>
<dbReference type="Pfam" id="PF02469">
    <property type="entry name" value="Fasciclin"/>
    <property type="match status" value="1"/>
</dbReference>